<keyword evidence="4" id="KW-0443">Lipid metabolism</keyword>
<sequence length="152" mass="16893">MEDSHLKPSMDLAAQLQAQPGDRISYHAWSRSDNGLVEHHSIYVGQGKVVHYKDEEQLVVQTWLSHVAAGGKTTPVNLKGPFTTYSPAEVVSRAERQVGHSYRYDITFPNCHSFANWCQTGKEQTGNTPVKTYILGLGTAAVVAFTLHHFLK</sequence>
<dbReference type="PANTHER" id="PTHR13943">
    <property type="entry name" value="HRAS-LIKE SUPPRESSOR - RELATED"/>
    <property type="match status" value="1"/>
</dbReference>
<evidence type="ECO:0000313" key="7">
    <source>
        <dbReference type="RefSeq" id="XP_019619360.1"/>
    </source>
</evidence>
<evidence type="ECO:0000256" key="1">
    <source>
        <dbReference type="ARBA" id="ARBA00007824"/>
    </source>
</evidence>
<feature type="domain" description="LRAT" evidence="5">
    <location>
        <begin position="29"/>
        <end position="127"/>
    </location>
</feature>
<dbReference type="GO" id="GO:0008970">
    <property type="term" value="F:phospholipase A1 activity"/>
    <property type="evidence" value="ECO:0007669"/>
    <property type="project" value="TreeGrafter"/>
</dbReference>
<reference evidence="7 8" key="1">
    <citation type="submission" date="2025-04" db="UniProtKB">
        <authorList>
            <consortium name="RefSeq"/>
        </authorList>
    </citation>
    <scope>IDENTIFICATION</scope>
    <source>
        <tissue evidence="7 8">Gonad</tissue>
    </source>
</reference>
<dbReference type="PROSITE" id="PS51934">
    <property type="entry name" value="LRAT"/>
    <property type="match status" value="1"/>
</dbReference>
<keyword evidence="6" id="KW-1185">Reference proteome</keyword>
<dbReference type="InterPro" id="IPR051496">
    <property type="entry name" value="H-rev107_PLA/AT"/>
</dbReference>
<dbReference type="GO" id="GO:0005737">
    <property type="term" value="C:cytoplasm"/>
    <property type="evidence" value="ECO:0007669"/>
    <property type="project" value="TreeGrafter"/>
</dbReference>
<dbReference type="InterPro" id="IPR007053">
    <property type="entry name" value="LRAT_dom"/>
</dbReference>
<dbReference type="RefSeq" id="XP_019619361.1">
    <property type="nucleotide sequence ID" value="XM_019763802.1"/>
</dbReference>
<dbReference type="Proteomes" id="UP000515135">
    <property type="component" value="Unplaced"/>
</dbReference>
<evidence type="ECO:0000256" key="3">
    <source>
        <dbReference type="ARBA" id="ARBA00022801"/>
    </source>
</evidence>
<protein>
    <submittedName>
        <fullName evidence="7 8">Uncharacterized protein LOC109466150</fullName>
    </submittedName>
</protein>
<proteinExistence type="inferred from homology"/>
<evidence type="ECO:0000313" key="8">
    <source>
        <dbReference type="RefSeq" id="XP_019619361.1"/>
    </source>
</evidence>
<dbReference type="RefSeq" id="XP_019619360.1">
    <property type="nucleotide sequence ID" value="XM_019763801.1"/>
</dbReference>
<dbReference type="OrthoDB" id="9971230at2759"/>
<name>A0A6P4YQ78_BRABE</name>
<accession>A0A6P4YQ78</accession>
<evidence type="ECO:0000259" key="5">
    <source>
        <dbReference type="PROSITE" id="PS51934"/>
    </source>
</evidence>
<evidence type="ECO:0000313" key="6">
    <source>
        <dbReference type="Proteomes" id="UP000515135"/>
    </source>
</evidence>
<dbReference type="GO" id="GO:0070292">
    <property type="term" value="P:N-acylphosphatidylethanolamine metabolic process"/>
    <property type="evidence" value="ECO:0007669"/>
    <property type="project" value="TreeGrafter"/>
</dbReference>
<evidence type="ECO:0000256" key="2">
    <source>
        <dbReference type="ARBA" id="ARBA00022679"/>
    </source>
</evidence>
<dbReference type="GO" id="GO:0016410">
    <property type="term" value="F:N-acyltransferase activity"/>
    <property type="evidence" value="ECO:0007669"/>
    <property type="project" value="TreeGrafter"/>
</dbReference>
<evidence type="ECO:0000256" key="4">
    <source>
        <dbReference type="ARBA" id="ARBA00023098"/>
    </source>
</evidence>
<dbReference type="GeneID" id="109466150"/>
<dbReference type="GO" id="GO:0004623">
    <property type="term" value="F:phospholipase A2 activity"/>
    <property type="evidence" value="ECO:0007669"/>
    <property type="project" value="TreeGrafter"/>
</dbReference>
<keyword evidence="3" id="KW-0378">Hydrolase</keyword>
<dbReference type="Pfam" id="PF04970">
    <property type="entry name" value="LRAT"/>
    <property type="match status" value="1"/>
</dbReference>
<dbReference type="KEGG" id="bbel:109466150"/>
<dbReference type="RefSeq" id="XP_019619362.1">
    <property type="nucleotide sequence ID" value="XM_019763803.1"/>
</dbReference>
<dbReference type="AlphaFoldDB" id="A0A6P4YQ78"/>
<comment type="similarity">
    <text evidence="1">Belongs to the H-rev107 family.</text>
</comment>
<gene>
    <name evidence="7 8 9" type="primary">LOC109466150</name>
</gene>
<dbReference type="PANTHER" id="PTHR13943:SF77">
    <property type="entry name" value="LRAT DOMAIN-CONTAINING PROTEIN"/>
    <property type="match status" value="1"/>
</dbReference>
<evidence type="ECO:0000313" key="9">
    <source>
        <dbReference type="RefSeq" id="XP_019619362.1"/>
    </source>
</evidence>
<dbReference type="Gene3D" id="3.90.1720.10">
    <property type="entry name" value="endopeptidase domain like (from Nostoc punctiforme)"/>
    <property type="match status" value="1"/>
</dbReference>
<keyword evidence="2" id="KW-0808">Transferase</keyword>
<organism evidence="6 8">
    <name type="scientific">Branchiostoma belcheri</name>
    <name type="common">Amphioxus</name>
    <dbReference type="NCBI Taxonomy" id="7741"/>
    <lineage>
        <taxon>Eukaryota</taxon>
        <taxon>Metazoa</taxon>
        <taxon>Chordata</taxon>
        <taxon>Cephalochordata</taxon>
        <taxon>Leptocardii</taxon>
        <taxon>Amphioxiformes</taxon>
        <taxon>Branchiostomatidae</taxon>
        <taxon>Branchiostoma</taxon>
    </lineage>
</organism>